<dbReference type="InterPro" id="IPR049560">
    <property type="entry name" value="MeTrfase_RsmB-F_NOP2_cat"/>
</dbReference>
<evidence type="ECO:0000256" key="12">
    <source>
        <dbReference type="ARBA" id="ARBA00047283"/>
    </source>
</evidence>
<feature type="binding site" evidence="13">
    <location>
        <begin position="305"/>
        <end position="311"/>
    </location>
    <ligand>
        <name>S-adenosyl-L-methionine</name>
        <dbReference type="ChEBI" id="CHEBI:59789"/>
    </ligand>
</feature>
<evidence type="ECO:0000256" key="6">
    <source>
        <dbReference type="ARBA" id="ARBA00022603"/>
    </source>
</evidence>
<dbReference type="Gene3D" id="1.10.940.10">
    <property type="entry name" value="NusB-like"/>
    <property type="match status" value="1"/>
</dbReference>
<dbReference type="EMBL" id="JAHZIJ010000002">
    <property type="protein sequence ID" value="MBW7474162.1"/>
    <property type="molecule type" value="Genomic_DNA"/>
</dbReference>
<dbReference type="NCBIfam" id="TIGR00563">
    <property type="entry name" value="rsmB"/>
    <property type="match status" value="1"/>
</dbReference>
<keyword evidence="9 13" id="KW-0694">RNA-binding</keyword>
<feature type="active site" description="Nucleophile" evidence="13">
    <location>
        <position position="428"/>
    </location>
</feature>
<feature type="binding site" evidence="13">
    <location>
        <position position="329"/>
    </location>
    <ligand>
        <name>S-adenosyl-L-methionine</name>
        <dbReference type="ChEBI" id="CHEBI:59789"/>
    </ligand>
</feature>
<name>A0ABS7D3L8_9BACL</name>
<evidence type="ECO:0000256" key="8">
    <source>
        <dbReference type="ARBA" id="ARBA00022691"/>
    </source>
</evidence>
<evidence type="ECO:0000256" key="11">
    <source>
        <dbReference type="ARBA" id="ARBA00031088"/>
    </source>
</evidence>
<dbReference type="SUPFAM" id="SSF53335">
    <property type="entry name" value="S-adenosyl-L-methionine-dependent methyltransferases"/>
    <property type="match status" value="1"/>
</dbReference>
<dbReference type="PROSITE" id="PS51686">
    <property type="entry name" value="SAM_MT_RSMB_NOP"/>
    <property type="match status" value="1"/>
</dbReference>
<evidence type="ECO:0000256" key="10">
    <source>
        <dbReference type="ARBA" id="ARBA00030399"/>
    </source>
</evidence>
<proteinExistence type="inferred from homology"/>
<dbReference type="Pfam" id="PF22458">
    <property type="entry name" value="RsmF-B_ferredox"/>
    <property type="match status" value="1"/>
</dbReference>
<accession>A0ABS7D3L8</accession>
<evidence type="ECO:0000259" key="15">
    <source>
        <dbReference type="PROSITE" id="PS51686"/>
    </source>
</evidence>
<reference evidence="16 17" key="1">
    <citation type="submission" date="2021-07" db="EMBL/GenBank/DDBJ databases">
        <title>Paenibacillus radiodurans sp. nov., isolated from the southeastern edge of Tengger Desert.</title>
        <authorList>
            <person name="Zhang G."/>
        </authorList>
    </citation>
    <scope>NUCLEOTIDE SEQUENCE [LARGE SCALE GENOMIC DNA]</scope>
    <source>
        <strain evidence="16 17">DT7-4</strain>
    </source>
</reference>
<dbReference type="Proteomes" id="UP000812277">
    <property type="component" value="Unassembled WGS sequence"/>
</dbReference>
<dbReference type="PRINTS" id="PR02008">
    <property type="entry name" value="RCMTFAMILY"/>
</dbReference>
<evidence type="ECO:0000313" key="16">
    <source>
        <dbReference type="EMBL" id="MBW7474162.1"/>
    </source>
</evidence>
<dbReference type="PANTHER" id="PTHR22807:SF53">
    <property type="entry name" value="RIBOSOMAL RNA SMALL SUBUNIT METHYLTRANSFERASE B-RELATED"/>
    <property type="match status" value="1"/>
</dbReference>
<protein>
    <recommendedName>
        <fullName evidence="3">16S rRNA (cytosine(967)-C(5))-methyltransferase</fullName>
        <ecNumber evidence="3">2.1.1.176</ecNumber>
    </recommendedName>
    <alternativeName>
        <fullName evidence="10">16S rRNA m5C967 methyltransferase</fullName>
    </alternativeName>
    <alternativeName>
        <fullName evidence="11">rRNA (cytosine-C(5)-)-methyltransferase RsmB</fullName>
    </alternativeName>
</protein>
<comment type="catalytic activity">
    <reaction evidence="12">
        <text>cytidine(967) in 16S rRNA + S-adenosyl-L-methionine = 5-methylcytidine(967) in 16S rRNA + S-adenosyl-L-homocysteine + H(+)</text>
        <dbReference type="Rhea" id="RHEA:42748"/>
        <dbReference type="Rhea" id="RHEA-COMP:10219"/>
        <dbReference type="Rhea" id="RHEA-COMP:10220"/>
        <dbReference type="ChEBI" id="CHEBI:15378"/>
        <dbReference type="ChEBI" id="CHEBI:57856"/>
        <dbReference type="ChEBI" id="CHEBI:59789"/>
        <dbReference type="ChEBI" id="CHEBI:74483"/>
        <dbReference type="ChEBI" id="CHEBI:82748"/>
        <dbReference type="EC" id="2.1.1.176"/>
    </reaction>
</comment>
<keyword evidence="6 13" id="KW-0489">Methyltransferase</keyword>
<dbReference type="CDD" id="cd02440">
    <property type="entry name" value="AdoMet_MTases"/>
    <property type="match status" value="1"/>
</dbReference>
<evidence type="ECO:0000256" key="1">
    <source>
        <dbReference type="ARBA" id="ARBA00002724"/>
    </source>
</evidence>
<feature type="region of interest" description="Disordered" evidence="14">
    <location>
        <begin position="1"/>
        <end position="48"/>
    </location>
</feature>
<evidence type="ECO:0000256" key="5">
    <source>
        <dbReference type="ARBA" id="ARBA00022552"/>
    </source>
</evidence>
<feature type="binding site" evidence="13">
    <location>
        <position position="356"/>
    </location>
    <ligand>
        <name>S-adenosyl-L-methionine</name>
        <dbReference type="ChEBI" id="CHEBI:59789"/>
    </ligand>
</feature>
<evidence type="ECO:0000256" key="14">
    <source>
        <dbReference type="SAM" id="MobiDB-lite"/>
    </source>
</evidence>
<dbReference type="Gene3D" id="3.40.50.150">
    <property type="entry name" value="Vaccinia Virus protein VP39"/>
    <property type="match status" value="1"/>
</dbReference>
<dbReference type="Pfam" id="PF01189">
    <property type="entry name" value="Methyltr_RsmB-F"/>
    <property type="match status" value="1"/>
</dbReference>
<dbReference type="GO" id="GO:0032259">
    <property type="term" value="P:methylation"/>
    <property type="evidence" value="ECO:0007669"/>
    <property type="project" value="UniProtKB-KW"/>
</dbReference>
<keyword evidence="8 13" id="KW-0949">S-adenosyl-L-methionine</keyword>
<evidence type="ECO:0000256" key="4">
    <source>
        <dbReference type="ARBA" id="ARBA00022490"/>
    </source>
</evidence>
<evidence type="ECO:0000256" key="2">
    <source>
        <dbReference type="ARBA" id="ARBA00004496"/>
    </source>
</evidence>
<evidence type="ECO:0000256" key="13">
    <source>
        <dbReference type="PROSITE-ProRule" id="PRU01023"/>
    </source>
</evidence>
<evidence type="ECO:0000256" key="7">
    <source>
        <dbReference type="ARBA" id="ARBA00022679"/>
    </source>
</evidence>
<keyword evidence="5" id="KW-0698">rRNA processing</keyword>
<dbReference type="InterPro" id="IPR001678">
    <property type="entry name" value="MeTrfase_RsmB-F_NOP2_dom"/>
</dbReference>
<dbReference type="InterPro" id="IPR029063">
    <property type="entry name" value="SAM-dependent_MTases_sf"/>
</dbReference>
<keyword evidence="4" id="KW-0963">Cytoplasm</keyword>
<dbReference type="InterPro" id="IPR035926">
    <property type="entry name" value="NusB-like_sf"/>
</dbReference>
<comment type="function">
    <text evidence="1">Specifically methylates the cytosine at position 967 (m5C967) of 16S rRNA.</text>
</comment>
<gene>
    <name evidence="16" type="primary">rsmB</name>
    <name evidence="16" type="ORF">K0T92_05355</name>
</gene>
<dbReference type="Pfam" id="PF01029">
    <property type="entry name" value="NusB"/>
    <property type="match status" value="1"/>
</dbReference>
<evidence type="ECO:0000313" key="17">
    <source>
        <dbReference type="Proteomes" id="UP000812277"/>
    </source>
</evidence>
<comment type="caution">
    <text evidence="16">The sequence shown here is derived from an EMBL/GenBank/DDBJ whole genome shotgun (WGS) entry which is preliminary data.</text>
</comment>
<keyword evidence="7 13" id="KW-0808">Transferase</keyword>
<evidence type="ECO:0000256" key="3">
    <source>
        <dbReference type="ARBA" id="ARBA00012140"/>
    </source>
</evidence>
<dbReference type="InterPro" id="IPR004573">
    <property type="entry name" value="rRNA_ssu_MeTfrase_B"/>
</dbReference>
<dbReference type="RefSeq" id="WP_219871401.1">
    <property type="nucleotide sequence ID" value="NZ_JAHZIJ010000002.1"/>
</dbReference>
<dbReference type="Gene3D" id="3.30.70.1170">
    <property type="entry name" value="Sun protein, domain 3"/>
    <property type="match status" value="1"/>
</dbReference>
<dbReference type="PANTHER" id="PTHR22807">
    <property type="entry name" value="NOP2 YEAST -RELATED NOL1/NOP2/FMU SUN DOMAIN-CONTAINING"/>
    <property type="match status" value="1"/>
</dbReference>
<dbReference type="InterPro" id="IPR023267">
    <property type="entry name" value="RCMT"/>
</dbReference>
<dbReference type="InterPro" id="IPR054728">
    <property type="entry name" value="RsmB-like_ferredoxin"/>
</dbReference>
<feature type="domain" description="SAM-dependent MTase RsmB/NOP-type" evidence="15">
    <location>
        <begin position="215"/>
        <end position="498"/>
    </location>
</feature>
<dbReference type="EC" id="2.1.1.176" evidence="3"/>
<sequence length="499" mass="54380">MSGRERSGGGHASGPKRHHGARNGQGGERKGGGDGKPSPKPSPRQSTAREVALHTLVKVAESRAFSNLQLNRSLQEAGLSRQDAALATELVYGTIQRQRTLDYRLTSLVSKGLDKLAPWVLQLLRMSAYQLLFLDRIPPHAAVNEAVGIAKRRGHAGISGMVNGVLRNMERKLVEMKSGINEKEPVQRIGIQHSYPDWLVERWMETYGEAETEAICASSNAAPHASIRVNRLLASREKALGMLADAGFEASASPLASCGIVVRGGGNLASTDGYNKGLWTLQDESSMLVAEVCAPEPGMAVIDCCAAPGGKTTHLAEIMNDTGRVVANDLHPHKRKLIEDGAERLGLRSVHAATGDAGELAKQHGAESFHLVLLDAPCSGLGVIRRKPEIKWTKTPEDIQEIAKIQKRLLREAAKLVRPEGRLVYSTCTIELDENERQIEAFLKENENFQLDPHWPEEVLAPLRASGIIPAEHFKGAVQLLPQHFGSDGFYIARLKRVK</sequence>
<dbReference type="InterPro" id="IPR006027">
    <property type="entry name" value="NusB_RsmB_TIM44"/>
</dbReference>
<evidence type="ECO:0000256" key="9">
    <source>
        <dbReference type="ARBA" id="ARBA00022884"/>
    </source>
</evidence>
<keyword evidence="17" id="KW-1185">Reference proteome</keyword>
<dbReference type="SUPFAM" id="SSF48013">
    <property type="entry name" value="NusB-like"/>
    <property type="match status" value="1"/>
</dbReference>
<organism evidence="16 17">
    <name type="scientific">Paenibacillus oenotherae</name>
    <dbReference type="NCBI Taxonomy" id="1435645"/>
    <lineage>
        <taxon>Bacteria</taxon>
        <taxon>Bacillati</taxon>
        <taxon>Bacillota</taxon>
        <taxon>Bacilli</taxon>
        <taxon>Bacillales</taxon>
        <taxon>Paenibacillaceae</taxon>
        <taxon>Paenibacillus</taxon>
    </lineage>
</organism>
<comment type="subcellular location">
    <subcellularLocation>
        <location evidence="2">Cytoplasm</location>
    </subcellularLocation>
</comment>
<feature type="binding site" evidence="13">
    <location>
        <position position="375"/>
    </location>
    <ligand>
        <name>S-adenosyl-L-methionine</name>
        <dbReference type="ChEBI" id="CHEBI:59789"/>
    </ligand>
</feature>
<dbReference type="NCBIfam" id="NF011494">
    <property type="entry name" value="PRK14902.1"/>
    <property type="match status" value="1"/>
</dbReference>
<dbReference type="GO" id="GO:0008168">
    <property type="term" value="F:methyltransferase activity"/>
    <property type="evidence" value="ECO:0007669"/>
    <property type="project" value="UniProtKB-KW"/>
</dbReference>
<comment type="similarity">
    <text evidence="13">Belongs to the class I-like SAM-binding methyltransferase superfamily. RsmB/NOP family.</text>
</comment>